<organism evidence="1 2">
    <name type="scientific">Alkalicoccus urumqiensis</name>
    <name type="common">Bacillus urumqiensis</name>
    <dbReference type="NCBI Taxonomy" id="1548213"/>
    <lineage>
        <taxon>Bacteria</taxon>
        <taxon>Bacillati</taxon>
        <taxon>Bacillota</taxon>
        <taxon>Bacilli</taxon>
        <taxon>Bacillales</taxon>
        <taxon>Bacillaceae</taxon>
        <taxon>Alkalicoccus</taxon>
    </lineage>
</organism>
<dbReference type="Proteomes" id="UP000243650">
    <property type="component" value="Unassembled WGS sequence"/>
</dbReference>
<evidence type="ECO:0000313" key="1">
    <source>
        <dbReference type="EMBL" id="PRO66502.1"/>
    </source>
</evidence>
<reference evidence="1 2" key="1">
    <citation type="submission" date="2018-03" db="EMBL/GenBank/DDBJ databases">
        <title>Bacillus urumqiensis sp. nov., a moderately haloalkaliphilic bacterium isolated from a salt lake.</title>
        <authorList>
            <person name="Zhao B."/>
            <person name="Liao Z."/>
        </authorList>
    </citation>
    <scope>NUCLEOTIDE SEQUENCE [LARGE SCALE GENOMIC DNA]</scope>
    <source>
        <strain evidence="1 2">BZ-SZ-XJ18</strain>
    </source>
</reference>
<gene>
    <name evidence="1" type="ORF">C6I21_03945</name>
</gene>
<dbReference type="EMBL" id="PVNS01000003">
    <property type="protein sequence ID" value="PRO66502.1"/>
    <property type="molecule type" value="Genomic_DNA"/>
</dbReference>
<dbReference type="AlphaFoldDB" id="A0A2P6MJN7"/>
<evidence type="ECO:0000313" key="2">
    <source>
        <dbReference type="Proteomes" id="UP000243650"/>
    </source>
</evidence>
<proteinExistence type="predicted"/>
<comment type="caution">
    <text evidence="1">The sequence shown here is derived from an EMBL/GenBank/DDBJ whole genome shotgun (WGS) entry which is preliminary data.</text>
</comment>
<name>A0A2P6MJN7_ALKUR</name>
<accession>A0A2P6MJN7</accession>
<sequence length="84" mass="9955">MAWKVGPVWCRTWSDFDGSWSVTKRLVRLNLFLVRYRAGVFRKRAMLVRGRLFLVRCFSNDIKLPLSGTVIYENSQKKERIECV</sequence>
<protein>
    <submittedName>
        <fullName evidence="1">Uncharacterized protein</fullName>
    </submittedName>
</protein>
<keyword evidence="2" id="KW-1185">Reference proteome</keyword>